<evidence type="ECO:0000313" key="2">
    <source>
        <dbReference type="Proteomes" id="UP001254608"/>
    </source>
</evidence>
<dbReference type="InterPro" id="IPR008972">
    <property type="entry name" value="Cupredoxin"/>
</dbReference>
<protein>
    <submittedName>
        <fullName evidence="1">Uncharacterized protein</fullName>
    </submittedName>
</protein>
<comment type="caution">
    <text evidence="1">The sequence shown here is derived from an EMBL/GenBank/DDBJ whole genome shotgun (WGS) entry which is preliminary data.</text>
</comment>
<reference evidence="1 2" key="1">
    <citation type="submission" date="2023-09" db="EMBL/GenBank/DDBJ databases">
        <authorList>
            <person name="Rey-Velasco X."/>
        </authorList>
    </citation>
    <scope>NUCLEOTIDE SEQUENCE [LARGE SCALE GENOMIC DNA]</scope>
    <source>
        <strain evidence="1 2">W345</strain>
    </source>
</reference>
<organism evidence="1 2">
    <name type="scientific">Banduia mediterranea</name>
    <dbReference type="NCBI Taxonomy" id="3075609"/>
    <lineage>
        <taxon>Bacteria</taxon>
        <taxon>Pseudomonadati</taxon>
        <taxon>Pseudomonadota</taxon>
        <taxon>Gammaproteobacteria</taxon>
        <taxon>Nevskiales</taxon>
        <taxon>Algiphilaceae</taxon>
        <taxon>Banduia</taxon>
    </lineage>
</organism>
<name>A0ABU2WD62_9GAMM</name>
<dbReference type="RefSeq" id="WP_311363209.1">
    <property type="nucleotide sequence ID" value="NZ_JAVRIC010000001.1"/>
</dbReference>
<keyword evidence="2" id="KW-1185">Reference proteome</keyword>
<dbReference type="EMBL" id="JAVRIC010000001">
    <property type="protein sequence ID" value="MDT0495815.1"/>
    <property type="molecule type" value="Genomic_DNA"/>
</dbReference>
<gene>
    <name evidence="1" type="ORF">RM530_00325</name>
</gene>
<evidence type="ECO:0000313" key="1">
    <source>
        <dbReference type="EMBL" id="MDT0495815.1"/>
    </source>
</evidence>
<dbReference type="SUPFAM" id="SSF49503">
    <property type="entry name" value="Cupredoxins"/>
    <property type="match status" value="1"/>
</dbReference>
<proteinExistence type="predicted"/>
<sequence length="72" mass="8323">MSHDRDYVVMLNDWTDEDPHSAFAKLKRMGDYYNYRQHTVVRPVGGHPPAANWTAAATPAPRWRRCRPSAAR</sequence>
<dbReference type="Proteomes" id="UP001254608">
    <property type="component" value="Unassembled WGS sequence"/>
</dbReference>
<accession>A0ABU2WD62</accession>